<keyword evidence="2" id="KW-0472">Membrane</keyword>
<keyword evidence="2" id="KW-0812">Transmembrane</keyword>
<dbReference type="CTD" id="20319463"/>
<feature type="region of interest" description="Disordered" evidence="1">
    <location>
        <begin position="883"/>
        <end position="907"/>
    </location>
</feature>
<proteinExistence type="predicted"/>
<dbReference type="GeneID" id="20319463"/>
<evidence type="ECO:0000256" key="1">
    <source>
        <dbReference type="SAM" id="MobiDB-lite"/>
    </source>
</evidence>
<accession>A0A074ZPJ9</accession>
<dbReference type="OrthoDB" id="6229420at2759"/>
<dbReference type="Proteomes" id="UP000054324">
    <property type="component" value="Unassembled WGS sequence"/>
</dbReference>
<feature type="transmembrane region" description="Helical" evidence="2">
    <location>
        <begin position="64"/>
        <end position="87"/>
    </location>
</feature>
<reference evidence="3 4" key="1">
    <citation type="submission" date="2013-11" db="EMBL/GenBank/DDBJ databases">
        <title>Opisthorchis viverrini - life in the bile duct.</title>
        <authorList>
            <person name="Young N.D."/>
            <person name="Nagarajan N."/>
            <person name="Lin S.J."/>
            <person name="Korhonen P.K."/>
            <person name="Jex A.R."/>
            <person name="Hall R.S."/>
            <person name="Safavi-Hemami H."/>
            <person name="Kaewkong W."/>
            <person name="Bertrand D."/>
            <person name="Gao S."/>
            <person name="Seet Q."/>
            <person name="Wongkham S."/>
            <person name="Teh B.T."/>
            <person name="Wongkham C."/>
            <person name="Intapan P.M."/>
            <person name="Maleewong W."/>
            <person name="Yang X."/>
            <person name="Hu M."/>
            <person name="Wang Z."/>
            <person name="Hofmann A."/>
            <person name="Sternberg P.W."/>
            <person name="Tan P."/>
            <person name="Wang J."/>
            <person name="Gasser R.B."/>
        </authorList>
    </citation>
    <scope>NUCLEOTIDE SEQUENCE [LARGE SCALE GENOMIC DNA]</scope>
</reference>
<feature type="transmembrane region" description="Helical" evidence="2">
    <location>
        <begin position="489"/>
        <end position="515"/>
    </location>
</feature>
<feature type="transmembrane region" description="Helical" evidence="2">
    <location>
        <begin position="445"/>
        <end position="469"/>
    </location>
</feature>
<feature type="transmembrane region" description="Helical" evidence="2">
    <location>
        <begin position="141"/>
        <end position="166"/>
    </location>
</feature>
<evidence type="ECO:0000313" key="3">
    <source>
        <dbReference type="EMBL" id="KER27722.1"/>
    </source>
</evidence>
<dbReference type="KEGG" id="ovi:T265_05281"/>
<dbReference type="RefSeq" id="XP_009168520.1">
    <property type="nucleotide sequence ID" value="XM_009170256.1"/>
</dbReference>
<keyword evidence="2" id="KW-1133">Transmembrane helix</keyword>
<name>A0A074ZPJ9_OPIVI</name>
<sequence length="942" mass="104661">MEPIYTAALNIISYTQPSLDGGLLAYAFNNIVQLPTAKQANVSFYSPKHTVRDHVLSTYARTGYAVAVTSGLLWIILLLTAAVFLCFQCRRKARRKTAMVYLTDMTSGVMEANMPMLVMDAAPKRSSKPFYKRREQLQSHWSCLAIQFFLFCLLTVLLGTGVLLGFTVSSQLHANLASPPTHEEAIGRLLTSAELEHVDSSKSHVFPRLLRALAQVRAYLSEFVQNTKNHTAPAVEELIRATEQMQDGMTNEFNALLFDKIGVSEAFAQGDLLGSSVISLITHSMAVVEQDTSVKAHFERFKIELQTWLRLINNYGPSLTDGNCTGQCRWLHDTFAGNLTARPDSFMPPFTFAIALKFVTTDRNQTAETVQAQLNQGKILADKQLIETKKIMAERINIPKSIGDMIDQRWDMLGSQLGKAIQAIDQAALMVTRSVAPKVSSGSTIALAVGCIFWSLFLLLTVGITWLLIHYHCVPGKLNRHDRHRVRSVASCGLVLFAISMLFAVILFLSAGYAYSEVCRYLDPGQKMVTVVRHDTLKGTYTSETVFTLDSHINEFLNQHWPEIEAIALRATPPGSKPMPIPHIRSPVYALTHNCQQDMGVLQAFDAIRDFNMTSLNDPEMSARFVNIGREIMMDSLRSIDPNEMFPAETDEQLAMAGRLDDFIVNFEELRQNLPTTYVSVRGTEEDSVNYRPYPEKAMWDAWDAYRTIIYPSLTTEQVQKIEFATQQVRLGLTQMAANIKTIDGHLTELSKAKKVSHVVVSLQANLAKLKSLMSDKPRLLEVAVKLFEENIAANTPDEAAKLVVTYGPKLMAEVGRCRRLYEATRDVTESVCGGVVTVMNGVWFVAGWITLVGTVISIFGLLLLLHKPDGVVTRKFHFPTSNATQPTGGSVRGRRHKDTAPTTNDFSTQAEVGQFGAHTQNHVNSLQAVETGESECGPHIG</sequence>
<evidence type="ECO:0008006" key="5">
    <source>
        <dbReference type="Google" id="ProtNLM"/>
    </source>
</evidence>
<dbReference type="EMBL" id="KL596716">
    <property type="protein sequence ID" value="KER27722.1"/>
    <property type="molecule type" value="Genomic_DNA"/>
</dbReference>
<evidence type="ECO:0000313" key="4">
    <source>
        <dbReference type="Proteomes" id="UP000054324"/>
    </source>
</evidence>
<gene>
    <name evidence="3" type="ORF">T265_05281</name>
</gene>
<organism evidence="3 4">
    <name type="scientific">Opisthorchis viverrini</name>
    <name type="common">Southeast Asian liver fluke</name>
    <dbReference type="NCBI Taxonomy" id="6198"/>
    <lineage>
        <taxon>Eukaryota</taxon>
        <taxon>Metazoa</taxon>
        <taxon>Spiralia</taxon>
        <taxon>Lophotrochozoa</taxon>
        <taxon>Platyhelminthes</taxon>
        <taxon>Trematoda</taxon>
        <taxon>Digenea</taxon>
        <taxon>Opisthorchiida</taxon>
        <taxon>Opisthorchiata</taxon>
        <taxon>Opisthorchiidae</taxon>
        <taxon>Opisthorchis</taxon>
    </lineage>
</organism>
<keyword evidence="4" id="KW-1185">Reference proteome</keyword>
<evidence type="ECO:0000256" key="2">
    <source>
        <dbReference type="SAM" id="Phobius"/>
    </source>
</evidence>
<protein>
    <recommendedName>
        <fullName evidence="5">Prominin</fullName>
    </recommendedName>
</protein>
<feature type="transmembrane region" description="Helical" evidence="2">
    <location>
        <begin position="843"/>
        <end position="866"/>
    </location>
</feature>
<dbReference type="AlphaFoldDB" id="A0A074ZPJ9"/>